<accession>A0A061RYE1</accession>
<evidence type="ECO:0000313" key="1">
    <source>
        <dbReference type="EMBL" id="JAC75665.1"/>
    </source>
</evidence>
<reference evidence="1" key="1">
    <citation type="submission" date="2014-05" db="EMBL/GenBank/DDBJ databases">
        <title>The transcriptome of the halophilic microalga Tetraselmis sp. GSL018 isolated from the Great Salt Lake, Utah.</title>
        <authorList>
            <person name="Jinkerson R.E."/>
            <person name="D'Adamo S."/>
            <person name="Posewitz M.C."/>
        </authorList>
    </citation>
    <scope>NUCLEOTIDE SEQUENCE</scope>
    <source>
        <strain evidence="1">GSL018</strain>
    </source>
</reference>
<name>A0A061RYE1_9CHLO</name>
<dbReference type="EMBL" id="GBEZ01009963">
    <property type="protein sequence ID" value="JAC75665.1"/>
    <property type="molecule type" value="Transcribed_RNA"/>
</dbReference>
<sequence length="30" mass="3656">SWGWFTQETLRFLHANKGKTQRVKYQCTIK</sequence>
<proteinExistence type="predicted"/>
<dbReference type="AlphaFoldDB" id="A0A061RYE1"/>
<gene>
    <name evidence="1" type="ORF">TSPGSL018_22398</name>
</gene>
<protein>
    <submittedName>
        <fullName evidence="1">Uncharacterized protein</fullName>
    </submittedName>
</protein>
<feature type="non-terminal residue" evidence="1">
    <location>
        <position position="1"/>
    </location>
</feature>
<organism evidence="1">
    <name type="scientific">Tetraselmis sp. GSL018</name>
    <dbReference type="NCBI Taxonomy" id="582737"/>
    <lineage>
        <taxon>Eukaryota</taxon>
        <taxon>Viridiplantae</taxon>
        <taxon>Chlorophyta</taxon>
        <taxon>core chlorophytes</taxon>
        <taxon>Chlorodendrophyceae</taxon>
        <taxon>Chlorodendrales</taxon>
        <taxon>Chlorodendraceae</taxon>
        <taxon>Tetraselmis</taxon>
    </lineage>
</organism>